<dbReference type="GO" id="GO:0009908">
    <property type="term" value="P:flower development"/>
    <property type="evidence" value="ECO:0007669"/>
    <property type="project" value="UniProtKB-KW"/>
</dbReference>
<feature type="non-terminal residue" evidence="7">
    <location>
        <position position="1"/>
    </location>
</feature>
<sequence length="206" mass="22795">RPLPSHSSQLDARLAAQYDDIQVLLADNQRFTATHVALRQDLGNALRSLSRADDGAHELREGKDSEMDELIRKSSKMEGDIRAASAVRSELIQVDADIKQLTAVRVDLTAQVQMMTREIERVASDLRRVPALKSEVEGLRHDLQHLRSSIENQKKSYAQSTEHGKVMESKLASLARETEKIRSELSNAEKRAAANHGAALVVANPG</sequence>
<evidence type="ECO:0000256" key="6">
    <source>
        <dbReference type="SAM" id="Coils"/>
    </source>
</evidence>
<feature type="non-terminal residue" evidence="7">
    <location>
        <position position="206"/>
    </location>
</feature>
<evidence type="ECO:0000256" key="1">
    <source>
        <dbReference type="ARBA" id="ARBA00005405"/>
    </source>
</evidence>
<comment type="caution">
    <text evidence="7">The sequence shown here is derived from an EMBL/GenBank/DDBJ whole genome shotgun (WGS) entry which is preliminary data.</text>
</comment>
<gene>
    <name evidence="7" type="ORF">M569_17525</name>
</gene>
<keyword evidence="2" id="KW-0217">Developmental protein</keyword>
<name>S8BS88_9LAMI</name>
<evidence type="ECO:0000256" key="2">
    <source>
        <dbReference type="ARBA" id="ARBA00022473"/>
    </source>
</evidence>
<proteinExistence type="inferred from homology"/>
<reference evidence="7 8" key="1">
    <citation type="journal article" date="2013" name="BMC Genomics">
        <title>The miniature genome of a carnivorous plant Genlisea aurea contains a low number of genes and short non-coding sequences.</title>
        <authorList>
            <person name="Leushkin E.V."/>
            <person name="Sutormin R.A."/>
            <person name="Nabieva E.R."/>
            <person name="Penin A.A."/>
            <person name="Kondrashov A.S."/>
            <person name="Logacheva M.D."/>
        </authorList>
    </citation>
    <scope>NUCLEOTIDE SEQUENCE [LARGE SCALE GENOMIC DNA]</scope>
</reference>
<evidence type="ECO:0000313" key="8">
    <source>
        <dbReference type="Proteomes" id="UP000015453"/>
    </source>
</evidence>
<dbReference type="AlphaFoldDB" id="S8BS88"/>
<dbReference type="PANTHER" id="PTHR33405:SF7">
    <property type="entry name" value="PROTEIN FLX-LIKE 1"/>
    <property type="match status" value="1"/>
</dbReference>
<evidence type="ECO:0000256" key="5">
    <source>
        <dbReference type="ARBA" id="ARBA00023089"/>
    </source>
</evidence>
<dbReference type="EMBL" id="AUSU01010388">
    <property type="protein sequence ID" value="EPS57294.1"/>
    <property type="molecule type" value="Genomic_DNA"/>
</dbReference>
<keyword evidence="8" id="KW-1185">Reference proteome</keyword>
<feature type="coiled-coil region" evidence="6">
    <location>
        <begin position="136"/>
        <end position="191"/>
    </location>
</feature>
<evidence type="ECO:0000256" key="3">
    <source>
        <dbReference type="ARBA" id="ARBA00022782"/>
    </source>
</evidence>
<dbReference type="Proteomes" id="UP000015453">
    <property type="component" value="Unassembled WGS sequence"/>
</dbReference>
<dbReference type="OrthoDB" id="1928946at2759"/>
<comment type="similarity">
    <text evidence="1">Belongs to the FLX family.</text>
</comment>
<keyword evidence="4 6" id="KW-0175">Coiled coil</keyword>
<keyword evidence="3" id="KW-0221">Differentiation</keyword>
<accession>S8BS88</accession>
<dbReference type="Gene3D" id="1.10.287.1490">
    <property type="match status" value="1"/>
</dbReference>
<dbReference type="PANTHER" id="PTHR33405">
    <property type="entry name" value="PROTEIN FLX-LIKE 2"/>
    <property type="match status" value="1"/>
</dbReference>
<evidence type="ECO:0000256" key="4">
    <source>
        <dbReference type="ARBA" id="ARBA00023054"/>
    </source>
</evidence>
<dbReference type="InterPro" id="IPR040353">
    <property type="entry name" value="FLX/FLX-like"/>
</dbReference>
<dbReference type="GO" id="GO:0030154">
    <property type="term" value="P:cell differentiation"/>
    <property type="evidence" value="ECO:0007669"/>
    <property type="project" value="UniProtKB-KW"/>
</dbReference>
<evidence type="ECO:0000313" key="7">
    <source>
        <dbReference type="EMBL" id="EPS57294.1"/>
    </source>
</evidence>
<keyword evidence="5" id="KW-0287">Flowering</keyword>
<protein>
    <submittedName>
        <fullName evidence="7">Uncharacterized protein</fullName>
    </submittedName>
</protein>
<organism evidence="7 8">
    <name type="scientific">Genlisea aurea</name>
    <dbReference type="NCBI Taxonomy" id="192259"/>
    <lineage>
        <taxon>Eukaryota</taxon>
        <taxon>Viridiplantae</taxon>
        <taxon>Streptophyta</taxon>
        <taxon>Embryophyta</taxon>
        <taxon>Tracheophyta</taxon>
        <taxon>Spermatophyta</taxon>
        <taxon>Magnoliopsida</taxon>
        <taxon>eudicotyledons</taxon>
        <taxon>Gunneridae</taxon>
        <taxon>Pentapetalae</taxon>
        <taxon>asterids</taxon>
        <taxon>lamiids</taxon>
        <taxon>Lamiales</taxon>
        <taxon>Lentibulariaceae</taxon>
        <taxon>Genlisea</taxon>
    </lineage>
</organism>